<evidence type="ECO:0000256" key="5">
    <source>
        <dbReference type="ARBA" id="ARBA00023251"/>
    </source>
</evidence>
<keyword evidence="3 6" id="KW-1133">Transmembrane helix</keyword>
<protein>
    <recommendedName>
        <fullName evidence="6">Transport permease protein</fullName>
    </recommendedName>
</protein>
<evidence type="ECO:0000259" key="8">
    <source>
        <dbReference type="PROSITE" id="PS51012"/>
    </source>
</evidence>
<dbReference type="EMBL" id="JAIXCQ010000001">
    <property type="protein sequence ID" value="MCA5892030.1"/>
    <property type="molecule type" value="Genomic_DNA"/>
</dbReference>
<evidence type="ECO:0000256" key="1">
    <source>
        <dbReference type="ARBA" id="ARBA00004141"/>
    </source>
</evidence>
<dbReference type="InterPro" id="IPR013525">
    <property type="entry name" value="ABC2_TM"/>
</dbReference>
<sequence>MTTTLPAPATAPARPGPTGRRGAPLRDVATMTRREARRSLRSVDSLINAFALPVLIMSVFVVIFGGAISGPGGGYIDYVVPGVLVMCLGMNSGSAAVAVAQDMTSGTIDRFKTLPIFSSSALWGHVFASVVRNLASAALVVLVAVAYGFRPGAALGDWLGFAAFAVLAVLTFTWISVTLGLVLSVEASMSVNMIFLFVPYLSSGFVAVETMPAWLHGFAEHQPFTPVIESVRGLLAGAPDAGTILTACAWLGGLLLASVLAGGVLYRRRTAR</sequence>
<organism evidence="9 10">
    <name type="scientific">Isoptericola luteus</name>
    <dbReference type="NCBI Taxonomy" id="2879484"/>
    <lineage>
        <taxon>Bacteria</taxon>
        <taxon>Bacillati</taxon>
        <taxon>Actinomycetota</taxon>
        <taxon>Actinomycetes</taxon>
        <taxon>Micrococcales</taxon>
        <taxon>Promicromonosporaceae</taxon>
        <taxon>Isoptericola</taxon>
    </lineage>
</organism>
<keyword evidence="4 6" id="KW-0472">Membrane</keyword>
<evidence type="ECO:0000256" key="6">
    <source>
        <dbReference type="RuleBase" id="RU361157"/>
    </source>
</evidence>
<name>A0ABS7ZAF1_9MICO</name>
<feature type="transmembrane region" description="Helical" evidence="6">
    <location>
        <begin position="244"/>
        <end position="266"/>
    </location>
</feature>
<dbReference type="PROSITE" id="PS51012">
    <property type="entry name" value="ABC_TM2"/>
    <property type="match status" value="1"/>
</dbReference>
<evidence type="ECO:0000256" key="2">
    <source>
        <dbReference type="ARBA" id="ARBA00022692"/>
    </source>
</evidence>
<evidence type="ECO:0000313" key="9">
    <source>
        <dbReference type="EMBL" id="MCA5892030.1"/>
    </source>
</evidence>
<feature type="transmembrane region" description="Helical" evidence="6">
    <location>
        <begin position="194"/>
        <end position="215"/>
    </location>
</feature>
<feature type="domain" description="ABC transmembrane type-2" evidence="8">
    <location>
        <begin position="44"/>
        <end position="269"/>
    </location>
</feature>
<evidence type="ECO:0000256" key="4">
    <source>
        <dbReference type="ARBA" id="ARBA00023136"/>
    </source>
</evidence>
<proteinExistence type="inferred from homology"/>
<dbReference type="InterPro" id="IPR047817">
    <property type="entry name" value="ABC2_TM_bact-type"/>
</dbReference>
<dbReference type="PIRSF" id="PIRSF006648">
    <property type="entry name" value="DrrB"/>
    <property type="match status" value="1"/>
</dbReference>
<dbReference type="RefSeq" id="WP_225563751.1">
    <property type="nucleotide sequence ID" value="NZ_JAIXCQ010000001.1"/>
</dbReference>
<comment type="subcellular location">
    <subcellularLocation>
        <location evidence="6">Cell membrane</location>
        <topology evidence="6">Multi-pass membrane protein</topology>
    </subcellularLocation>
    <subcellularLocation>
        <location evidence="1">Membrane</location>
        <topology evidence="1">Multi-pass membrane protein</topology>
    </subcellularLocation>
</comment>
<comment type="similarity">
    <text evidence="6">Belongs to the ABC-2 integral membrane protein family.</text>
</comment>
<gene>
    <name evidence="9" type="ORF">LEP48_01525</name>
</gene>
<dbReference type="PANTHER" id="PTHR43229:SF2">
    <property type="entry name" value="NODULATION PROTEIN J"/>
    <property type="match status" value="1"/>
</dbReference>
<dbReference type="InterPro" id="IPR000412">
    <property type="entry name" value="ABC_2_transport"/>
</dbReference>
<dbReference type="Proteomes" id="UP001319870">
    <property type="component" value="Unassembled WGS sequence"/>
</dbReference>
<evidence type="ECO:0000313" key="10">
    <source>
        <dbReference type="Proteomes" id="UP001319870"/>
    </source>
</evidence>
<evidence type="ECO:0000256" key="7">
    <source>
        <dbReference type="SAM" id="MobiDB-lite"/>
    </source>
</evidence>
<feature type="transmembrane region" description="Helical" evidence="6">
    <location>
        <begin position="161"/>
        <end position="182"/>
    </location>
</feature>
<keyword evidence="2 6" id="KW-0812">Transmembrane</keyword>
<dbReference type="PANTHER" id="PTHR43229">
    <property type="entry name" value="NODULATION PROTEIN J"/>
    <property type="match status" value="1"/>
</dbReference>
<reference evidence="9 10" key="1">
    <citation type="submission" date="2021-09" db="EMBL/GenBank/DDBJ databases">
        <title>Isoptericola luteus sp. nov., a novel bacterium isolated from Harbin, the capital city of Heilongjiang province.</title>
        <authorList>
            <person name="Li J."/>
        </authorList>
    </citation>
    <scope>NUCLEOTIDE SEQUENCE [LARGE SCALE GENOMIC DNA]</scope>
    <source>
        <strain evidence="9 10">NEAU-Y5</strain>
    </source>
</reference>
<feature type="transmembrane region" description="Helical" evidence="6">
    <location>
        <begin position="46"/>
        <end position="66"/>
    </location>
</feature>
<keyword evidence="6" id="KW-0813">Transport</keyword>
<evidence type="ECO:0000256" key="3">
    <source>
        <dbReference type="ARBA" id="ARBA00022989"/>
    </source>
</evidence>
<keyword evidence="5" id="KW-0046">Antibiotic resistance</keyword>
<feature type="transmembrane region" description="Helical" evidence="6">
    <location>
        <begin position="78"/>
        <end position="100"/>
    </location>
</feature>
<feature type="region of interest" description="Disordered" evidence="7">
    <location>
        <begin position="1"/>
        <end position="26"/>
    </location>
</feature>
<keyword evidence="10" id="KW-1185">Reference proteome</keyword>
<dbReference type="Pfam" id="PF01061">
    <property type="entry name" value="ABC2_membrane"/>
    <property type="match status" value="1"/>
</dbReference>
<accession>A0ABS7ZAF1</accession>
<keyword evidence="6" id="KW-1003">Cell membrane</keyword>
<comment type="caution">
    <text evidence="9">The sequence shown here is derived from an EMBL/GenBank/DDBJ whole genome shotgun (WGS) entry which is preliminary data.</text>
</comment>
<dbReference type="InterPro" id="IPR051784">
    <property type="entry name" value="Nod_factor_ABC_transporter"/>
</dbReference>
<feature type="transmembrane region" description="Helical" evidence="6">
    <location>
        <begin position="121"/>
        <end position="149"/>
    </location>
</feature>